<dbReference type="HOGENOM" id="CLU_1453138_0_0_5"/>
<dbReference type="AlphaFoldDB" id="A1B5E3"/>
<evidence type="ECO:0000313" key="1">
    <source>
        <dbReference type="EMBL" id="ABL70737.1"/>
    </source>
</evidence>
<organism evidence="1 2">
    <name type="scientific">Paracoccus denitrificans (strain Pd 1222)</name>
    <dbReference type="NCBI Taxonomy" id="318586"/>
    <lineage>
        <taxon>Bacteria</taxon>
        <taxon>Pseudomonadati</taxon>
        <taxon>Pseudomonadota</taxon>
        <taxon>Alphaproteobacteria</taxon>
        <taxon>Rhodobacterales</taxon>
        <taxon>Paracoccaceae</taxon>
        <taxon>Paracoccus</taxon>
    </lineage>
</organism>
<dbReference type="STRING" id="318586.Pden_2650"/>
<dbReference type="EnsemblBacteria" id="ABL70737">
    <property type="protein sequence ID" value="ABL70737"/>
    <property type="gene ID" value="Pden_2650"/>
</dbReference>
<name>A1B5E3_PARDP</name>
<reference evidence="2" key="1">
    <citation type="submission" date="2006-12" db="EMBL/GenBank/DDBJ databases">
        <title>Complete sequence of chromosome 1 of Paracoccus denitrificans PD1222.</title>
        <authorList>
            <person name="Copeland A."/>
            <person name="Lucas S."/>
            <person name="Lapidus A."/>
            <person name="Barry K."/>
            <person name="Detter J.C."/>
            <person name="Glavina del Rio T."/>
            <person name="Hammon N."/>
            <person name="Israni S."/>
            <person name="Dalin E."/>
            <person name="Tice H."/>
            <person name="Pitluck S."/>
            <person name="Munk A.C."/>
            <person name="Brettin T."/>
            <person name="Bruce D."/>
            <person name="Han C."/>
            <person name="Tapia R."/>
            <person name="Gilna P."/>
            <person name="Schmutz J."/>
            <person name="Larimer F."/>
            <person name="Land M."/>
            <person name="Hauser L."/>
            <person name="Kyrpides N."/>
            <person name="Lykidis A."/>
            <person name="Spiro S."/>
            <person name="Richardson D.J."/>
            <person name="Moir J.W.B."/>
            <person name="Ferguson S.J."/>
            <person name="van Spanning R.J.M."/>
            <person name="Richardson P."/>
        </authorList>
    </citation>
    <scope>NUCLEOTIDE SEQUENCE [LARGE SCALE GENOMIC DNA]</scope>
    <source>
        <strain evidence="2">Pd 1222</strain>
    </source>
</reference>
<keyword evidence="2" id="KW-1185">Reference proteome</keyword>
<sequence length="186" mass="20098">MRPAALRLDSFSFGAVGDAQLAAATGREEAFQHGYEKGLTEGREASLDALTRALDDLRQNMQAGHEAEAALRGDIRNALVPILHAIVDVLGPCSEKERLRLSLAEEMARIVEHAPDRTLIVRCPEDLHADVADCLGSGLFPHVRIESLRAGQDMVELVAGHGAIIFDPSRAATELKTIIDDIKTGE</sequence>
<dbReference type="OrthoDB" id="7775535at2"/>
<dbReference type="KEGG" id="pde:Pden_2650"/>
<dbReference type="EMBL" id="CP000489">
    <property type="protein sequence ID" value="ABL70737.1"/>
    <property type="molecule type" value="Genomic_DNA"/>
</dbReference>
<dbReference type="GeneID" id="93451047"/>
<dbReference type="Proteomes" id="UP000000361">
    <property type="component" value="Chromosome 1"/>
</dbReference>
<evidence type="ECO:0000313" key="2">
    <source>
        <dbReference type="Proteomes" id="UP000000361"/>
    </source>
</evidence>
<dbReference type="RefSeq" id="WP_011748930.1">
    <property type="nucleotide sequence ID" value="NC_008686.1"/>
</dbReference>
<proteinExistence type="predicted"/>
<accession>A1B5E3</accession>
<dbReference type="eggNOG" id="ENOG50313FY">
    <property type="taxonomic scope" value="Bacteria"/>
</dbReference>
<protein>
    <recommendedName>
        <fullName evidence="3">Flagellar assembly protein FliH/Type III secretion system HrpE domain-containing protein</fullName>
    </recommendedName>
</protein>
<gene>
    <name evidence="1" type="ordered locus">Pden_2650</name>
</gene>
<evidence type="ECO:0008006" key="3">
    <source>
        <dbReference type="Google" id="ProtNLM"/>
    </source>
</evidence>